<feature type="domain" description="Ion transport" evidence="18">
    <location>
        <begin position="392"/>
        <end position="650"/>
    </location>
</feature>
<dbReference type="GO" id="GO:0005886">
    <property type="term" value="C:plasma membrane"/>
    <property type="evidence" value="ECO:0007669"/>
    <property type="project" value="UniProtKB-SubCell"/>
</dbReference>
<evidence type="ECO:0000256" key="10">
    <source>
        <dbReference type="ARBA" id="ARBA00023043"/>
    </source>
</evidence>
<keyword evidence="10 15" id="KW-0040">ANK repeat</keyword>
<comment type="caution">
    <text evidence="19">The sequence shown here is derived from an EMBL/GenBank/DDBJ whole genome shotgun (WGS) entry which is preliminary data.</text>
</comment>
<dbReference type="SUPFAM" id="SSF48403">
    <property type="entry name" value="Ankyrin repeat"/>
    <property type="match status" value="1"/>
</dbReference>
<name>A0AAD7WXB8_9TELE</name>
<evidence type="ECO:0000256" key="16">
    <source>
        <dbReference type="SAM" id="MobiDB-lite"/>
    </source>
</evidence>
<dbReference type="PRINTS" id="PR01768">
    <property type="entry name" value="TRPVRECEPTOR"/>
</dbReference>
<dbReference type="InterPro" id="IPR002110">
    <property type="entry name" value="Ankyrin_rpt"/>
</dbReference>
<keyword evidence="8" id="KW-0106">Calcium</keyword>
<dbReference type="AlphaFoldDB" id="A0AAD7WXB8"/>
<dbReference type="FunFam" id="1.25.40.20:FF:000018">
    <property type="entry name" value="Transient receptor potential cation channel subfamily V member 1"/>
    <property type="match status" value="1"/>
</dbReference>
<dbReference type="PROSITE" id="PS50088">
    <property type="entry name" value="ANK_REPEAT"/>
    <property type="match status" value="1"/>
</dbReference>
<dbReference type="InterPro" id="IPR024862">
    <property type="entry name" value="TRPV"/>
</dbReference>
<feature type="compositionally biased region" description="Basic residues" evidence="16">
    <location>
        <begin position="737"/>
        <end position="748"/>
    </location>
</feature>
<evidence type="ECO:0000256" key="6">
    <source>
        <dbReference type="ARBA" id="ARBA00022692"/>
    </source>
</evidence>
<feature type="transmembrane region" description="Helical" evidence="17">
    <location>
        <begin position="466"/>
        <end position="486"/>
    </location>
</feature>
<dbReference type="PROSITE" id="PS50297">
    <property type="entry name" value="ANK_REP_REGION"/>
    <property type="match status" value="1"/>
</dbReference>
<keyword evidence="6 17" id="KW-0812">Transmembrane</keyword>
<keyword evidence="7" id="KW-0677">Repeat</keyword>
<keyword evidence="2" id="KW-0813">Transport</keyword>
<evidence type="ECO:0000256" key="4">
    <source>
        <dbReference type="ARBA" id="ARBA00022568"/>
    </source>
</evidence>
<feature type="transmembrane region" description="Helical" evidence="17">
    <location>
        <begin position="532"/>
        <end position="554"/>
    </location>
</feature>
<keyword evidence="4" id="KW-0109">Calcium transport</keyword>
<keyword evidence="13" id="KW-0407">Ion channel</keyword>
<evidence type="ECO:0000256" key="13">
    <source>
        <dbReference type="ARBA" id="ARBA00023303"/>
    </source>
</evidence>
<dbReference type="PANTHER" id="PTHR10582:SF5">
    <property type="entry name" value="TRANSIENT RECEPTOR POTENTIAL CATION CHANNEL SUBFAMILY V MEMBER 2"/>
    <property type="match status" value="1"/>
</dbReference>
<feature type="region of interest" description="Disordered" evidence="16">
    <location>
        <begin position="722"/>
        <end position="774"/>
    </location>
</feature>
<evidence type="ECO:0000256" key="11">
    <source>
        <dbReference type="ARBA" id="ARBA00023065"/>
    </source>
</evidence>
<evidence type="ECO:0000256" key="2">
    <source>
        <dbReference type="ARBA" id="ARBA00022448"/>
    </source>
</evidence>
<dbReference type="GO" id="GO:0005262">
    <property type="term" value="F:calcium channel activity"/>
    <property type="evidence" value="ECO:0007669"/>
    <property type="project" value="UniProtKB-KW"/>
</dbReference>
<dbReference type="Pfam" id="PF00520">
    <property type="entry name" value="Ion_trans"/>
    <property type="match status" value="1"/>
</dbReference>
<evidence type="ECO:0000256" key="14">
    <source>
        <dbReference type="ARBA" id="ARBA00036634"/>
    </source>
</evidence>
<evidence type="ECO:0000256" key="7">
    <source>
        <dbReference type="ARBA" id="ARBA00022737"/>
    </source>
</evidence>
<reference evidence="19" key="1">
    <citation type="journal article" date="2023" name="Science">
        <title>Genome structures resolve the early diversification of teleost fishes.</title>
        <authorList>
            <person name="Parey E."/>
            <person name="Louis A."/>
            <person name="Montfort J."/>
            <person name="Bouchez O."/>
            <person name="Roques C."/>
            <person name="Iampietro C."/>
            <person name="Lluch J."/>
            <person name="Castinel A."/>
            <person name="Donnadieu C."/>
            <person name="Desvignes T."/>
            <person name="Floi Bucao C."/>
            <person name="Jouanno E."/>
            <person name="Wen M."/>
            <person name="Mejri S."/>
            <person name="Dirks R."/>
            <person name="Jansen H."/>
            <person name="Henkel C."/>
            <person name="Chen W.J."/>
            <person name="Zahm M."/>
            <person name="Cabau C."/>
            <person name="Klopp C."/>
            <person name="Thompson A.W."/>
            <person name="Robinson-Rechavi M."/>
            <person name="Braasch I."/>
            <person name="Lecointre G."/>
            <person name="Bobe J."/>
            <person name="Postlethwait J.H."/>
            <person name="Berthelot C."/>
            <person name="Roest Crollius H."/>
            <person name="Guiguen Y."/>
        </authorList>
    </citation>
    <scope>NUCLEOTIDE SEQUENCE</scope>
    <source>
        <strain evidence="19">NC1722</strain>
    </source>
</reference>
<evidence type="ECO:0000256" key="1">
    <source>
        <dbReference type="ARBA" id="ARBA00004651"/>
    </source>
</evidence>
<dbReference type="InterPro" id="IPR036770">
    <property type="entry name" value="Ankyrin_rpt-contain_sf"/>
</dbReference>
<evidence type="ECO:0000256" key="9">
    <source>
        <dbReference type="ARBA" id="ARBA00022989"/>
    </source>
</evidence>
<sequence length="774" mass="89284">MSKFNITEITPLPLDTDDRSEDERSRGSSSKEGKATMDSVYQPESVDYNKDVTFKAEFGMTCFAESKGQREAEKYDLKKLFDAAASGDVRQLDGLHEYLCQKKKLLSNIYQPNGKNALLKALLNLKKGKNDTIESLLDIAEKMEDIKDFVNGAFTDYNYKGQTALHVAIEKRSLHYVTLLVEKGADVHARACGKFFQVHEGACFYFGELPLSLAACTNQLDIVEFLMAKGKVRIEEKDSQGNTVLHALVMVADDARKNTDFVIMIYDKILTQVAELHPKFKLEDIENNQDLTPIKLAAKTGKFGLFKHMMHREFHNAKSKHLSRKFTEWVYGPVHCSLYDLASIDSYENNSVLEIIVFGSEIQNRHEMLEVEPLNQLLDEKWKSFARWIFHFNFFVYLVYLTVFTLVAYNRLEQKPPFPFERSNMGYLQLTGHIVSAMGALYFFYKGILDFKRKRPKLQTLLVDGYCEILFFLQAVLFIISAVLYFCGKEEYVRSLVLCLALSWVNLLYFSRGYRSLGIYSVMIQKMIISDILRFLIVYIVFLFGFSAAVVTLLDEPVKNNTTVQKGRLYFTVDDTEGCKKPTFNSIQLTTLELFKFTIGMGDLEFTEQYHNKVVFYLLLITYIVLTYILLLNMLIALMSKTVEKLSQESTQIWKLQRAITILEVERSLHCCLKEKLRSGVQKELGRVAGGDKRWCIRIEEVNWAKWNADLSIINEDPGRVDVNRQSQPSRGGTWHRTVRAFSRRQPRQRPDYEMNSMSTRPIHEGTNFYHQSP</sequence>
<keyword evidence="9 17" id="KW-1133">Transmembrane helix</keyword>
<feature type="repeat" description="ANK" evidence="15">
    <location>
        <begin position="160"/>
        <end position="192"/>
    </location>
</feature>
<feature type="transmembrane region" description="Helical" evidence="17">
    <location>
        <begin position="388"/>
        <end position="407"/>
    </location>
</feature>
<comment type="subcellular location">
    <subcellularLocation>
        <location evidence="1">Cell membrane</location>
        <topology evidence="1">Multi-pass membrane protein</topology>
    </subcellularLocation>
</comment>
<dbReference type="SMART" id="SM00248">
    <property type="entry name" value="ANK"/>
    <property type="match status" value="5"/>
</dbReference>
<keyword evidence="12 17" id="KW-0472">Membrane</keyword>
<keyword evidence="20" id="KW-1185">Reference proteome</keyword>
<evidence type="ECO:0000313" key="20">
    <source>
        <dbReference type="Proteomes" id="UP001221898"/>
    </source>
</evidence>
<keyword evidence="11" id="KW-0406">Ion transport</keyword>
<dbReference type="Pfam" id="PF12796">
    <property type="entry name" value="Ank_2"/>
    <property type="match status" value="1"/>
</dbReference>
<dbReference type="Gene3D" id="1.25.40.20">
    <property type="entry name" value="Ankyrin repeat-containing domain"/>
    <property type="match status" value="1"/>
</dbReference>
<evidence type="ECO:0000256" key="17">
    <source>
        <dbReference type="SAM" id="Phobius"/>
    </source>
</evidence>
<feature type="compositionally biased region" description="Basic and acidic residues" evidence="16">
    <location>
        <begin position="21"/>
        <end position="35"/>
    </location>
</feature>
<evidence type="ECO:0000256" key="15">
    <source>
        <dbReference type="PROSITE-ProRule" id="PRU00023"/>
    </source>
</evidence>
<feature type="region of interest" description="Disordered" evidence="16">
    <location>
        <begin position="1"/>
        <end position="41"/>
    </location>
</feature>
<dbReference type="InterPro" id="IPR005821">
    <property type="entry name" value="Ion_trans_dom"/>
</dbReference>
<dbReference type="Gene3D" id="1.10.287.70">
    <property type="match status" value="1"/>
</dbReference>
<feature type="transmembrane region" description="Helical" evidence="17">
    <location>
        <begin position="427"/>
        <end position="445"/>
    </location>
</feature>
<dbReference type="PANTHER" id="PTHR10582">
    <property type="entry name" value="TRANSIENT RECEPTOR POTENTIAL ION CHANNEL PROTEIN"/>
    <property type="match status" value="1"/>
</dbReference>
<feature type="transmembrane region" description="Helical" evidence="17">
    <location>
        <begin position="492"/>
        <end position="511"/>
    </location>
</feature>
<dbReference type="NCBIfam" id="TIGR00870">
    <property type="entry name" value="trp"/>
    <property type="match status" value="1"/>
</dbReference>
<proteinExistence type="predicted"/>
<evidence type="ECO:0000259" key="18">
    <source>
        <dbReference type="Pfam" id="PF00520"/>
    </source>
</evidence>
<keyword evidence="3" id="KW-1003">Cell membrane</keyword>
<organism evidence="19 20">
    <name type="scientific">Aldrovandia affinis</name>
    <dbReference type="NCBI Taxonomy" id="143900"/>
    <lineage>
        <taxon>Eukaryota</taxon>
        <taxon>Metazoa</taxon>
        <taxon>Chordata</taxon>
        <taxon>Craniata</taxon>
        <taxon>Vertebrata</taxon>
        <taxon>Euteleostomi</taxon>
        <taxon>Actinopterygii</taxon>
        <taxon>Neopterygii</taxon>
        <taxon>Teleostei</taxon>
        <taxon>Notacanthiformes</taxon>
        <taxon>Halosauridae</taxon>
        <taxon>Aldrovandia</taxon>
    </lineage>
</organism>
<keyword evidence="5" id="KW-0107">Calcium channel</keyword>
<comment type="catalytic activity">
    <reaction evidence="14">
        <text>Ca(2+)(in) = Ca(2+)(out)</text>
        <dbReference type="Rhea" id="RHEA:29671"/>
        <dbReference type="ChEBI" id="CHEBI:29108"/>
    </reaction>
</comment>
<dbReference type="Proteomes" id="UP001221898">
    <property type="component" value="Unassembled WGS sequence"/>
</dbReference>
<evidence type="ECO:0000256" key="3">
    <source>
        <dbReference type="ARBA" id="ARBA00022475"/>
    </source>
</evidence>
<feature type="transmembrane region" description="Helical" evidence="17">
    <location>
        <begin position="614"/>
        <end position="638"/>
    </location>
</feature>
<evidence type="ECO:0000313" key="19">
    <source>
        <dbReference type="EMBL" id="KAJ8412408.1"/>
    </source>
</evidence>
<accession>A0AAD7WXB8</accession>
<gene>
    <name evidence="19" type="ORF">AAFF_G00127440</name>
</gene>
<evidence type="ECO:0000256" key="5">
    <source>
        <dbReference type="ARBA" id="ARBA00022673"/>
    </source>
</evidence>
<evidence type="ECO:0000256" key="8">
    <source>
        <dbReference type="ARBA" id="ARBA00022837"/>
    </source>
</evidence>
<dbReference type="EMBL" id="JAINUG010000019">
    <property type="protein sequence ID" value="KAJ8412408.1"/>
    <property type="molecule type" value="Genomic_DNA"/>
</dbReference>
<evidence type="ECO:0000256" key="12">
    <source>
        <dbReference type="ARBA" id="ARBA00023136"/>
    </source>
</evidence>
<dbReference type="GO" id="GO:0098703">
    <property type="term" value="P:calcium ion import across plasma membrane"/>
    <property type="evidence" value="ECO:0007669"/>
    <property type="project" value="TreeGrafter"/>
</dbReference>
<protein>
    <recommendedName>
        <fullName evidence="18">Ion transport domain-containing protein</fullName>
    </recommendedName>
</protein>
<dbReference type="InterPro" id="IPR008347">
    <property type="entry name" value="TrpV1-4"/>
</dbReference>